<dbReference type="InterPro" id="IPR029028">
    <property type="entry name" value="Alpha/beta_knot_MTases"/>
</dbReference>
<dbReference type="InterPro" id="IPR029064">
    <property type="entry name" value="Ribosomal_eL30-like_sf"/>
</dbReference>
<dbReference type="Pfam" id="PF08032">
    <property type="entry name" value="SpoU_sub_bind"/>
    <property type="match status" value="1"/>
</dbReference>
<organism evidence="5 6">
    <name type="scientific">Mycoplasmopsis cynos (strain C142)</name>
    <name type="common">Mycoplasma cynos</name>
    <dbReference type="NCBI Taxonomy" id="1246955"/>
    <lineage>
        <taxon>Bacteria</taxon>
        <taxon>Bacillati</taxon>
        <taxon>Mycoplasmatota</taxon>
        <taxon>Mycoplasmoidales</taxon>
        <taxon>Metamycoplasmataceae</taxon>
        <taxon>Mycoplasmopsis</taxon>
    </lineage>
</organism>
<dbReference type="Gene3D" id="3.40.1280.10">
    <property type="match status" value="1"/>
</dbReference>
<dbReference type="InterPro" id="IPR004441">
    <property type="entry name" value="rRNA_MeTrfase_TrmH"/>
</dbReference>
<dbReference type="AlphaFoldDB" id="L0RY45"/>
<dbReference type="eggNOG" id="COG0566">
    <property type="taxonomic scope" value="Bacteria"/>
</dbReference>
<evidence type="ECO:0000256" key="3">
    <source>
        <dbReference type="ARBA" id="ARBA00022679"/>
    </source>
</evidence>
<comment type="similarity">
    <text evidence="1">Belongs to the class IV-like SAM-binding methyltransferase superfamily. RNA methyltransferase TrmH family.</text>
</comment>
<dbReference type="KEGG" id="mcy:MCYN_0703"/>
<keyword evidence="3 5" id="KW-0808">Transferase</keyword>
<dbReference type="CDD" id="cd18103">
    <property type="entry name" value="SpoU-like_RlmB"/>
    <property type="match status" value="1"/>
</dbReference>
<proteinExistence type="inferred from homology"/>
<dbReference type="SUPFAM" id="SSF55315">
    <property type="entry name" value="L30e-like"/>
    <property type="match status" value="1"/>
</dbReference>
<reference evidence="6" key="1">
    <citation type="journal article" date="2013" name="Genome Announc.">
        <title>Complete genome sequence of Mycoplasma cynos strain C142.</title>
        <authorList>
            <person name="Walker C.A."/>
            <person name="Mannering S.A."/>
            <person name="Shields S."/>
            <person name="Blake D.P."/>
            <person name="Brownlie J."/>
        </authorList>
    </citation>
    <scope>NUCLEOTIDE SEQUENCE [LARGE SCALE GENOMIC DNA]</scope>
    <source>
        <strain evidence="6">C142</strain>
    </source>
</reference>
<dbReference type="NCBIfam" id="TIGR00186">
    <property type="entry name" value="rRNA_methyl_3"/>
    <property type="match status" value="1"/>
</dbReference>
<dbReference type="PANTHER" id="PTHR46429:SF1">
    <property type="entry name" value="23S RRNA (GUANOSINE-2'-O-)-METHYLTRANSFERASE RLMB"/>
    <property type="match status" value="1"/>
</dbReference>
<dbReference type="GO" id="GO:0006396">
    <property type="term" value="P:RNA processing"/>
    <property type="evidence" value="ECO:0007669"/>
    <property type="project" value="InterPro"/>
</dbReference>
<dbReference type="GO" id="GO:0003723">
    <property type="term" value="F:RNA binding"/>
    <property type="evidence" value="ECO:0007669"/>
    <property type="project" value="InterPro"/>
</dbReference>
<dbReference type="STRING" id="1246955.MCYN_0703"/>
<dbReference type="EMBL" id="HF559394">
    <property type="protein sequence ID" value="CCP24435.1"/>
    <property type="molecule type" value="Genomic_DNA"/>
</dbReference>
<dbReference type="InterPro" id="IPR001537">
    <property type="entry name" value="SpoU_MeTrfase"/>
</dbReference>
<dbReference type="Pfam" id="PF00588">
    <property type="entry name" value="SpoU_methylase"/>
    <property type="match status" value="1"/>
</dbReference>
<dbReference type="HOGENOM" id="CLU_021322_0_1_14"/>
<dbReference type="SMART" id="SM00967">
    <property type="entry name" value="SpoU_sub_bind"/>
    <property type="match status" value="1"/>
</dbReference>
<dbReference type="InterPro" id="IPR029026">
    <property type="entry name" value="tRNA_m1G_MTases_N"/>
</dbReference>
<dbReference type="GO" id="GO:0008173">
    <property type="term" value="F:RNA methyltransferase activity"/>
    <property type="evidence" value="ECO:0007669"/>
    <property type="project" value="InterPro"/>
</dbReference>
<evidence type="ECO:0000256" key="2">
    <source>
        <dbReference type="ARBA" id="ARBA00022603"/>
    </source>
</evidence>
<protein>
    <submittedName>
        <fullName evidence="5">tRNA/rRNA methylase</fullName>
        <ecNumber evidence="5">2.1.1.-</ecNumber>
    </submittedName>
</protein>
<gene>
    <name evidence="5" type="primary">MCYN0703</name>
    <name evidence="5" type="ordered locus">MCYN_0703</name>
</gene>
<keyword evidence="2 5" id="KW-0489">Methyltransferase</keyword>
<dbReference type="PATRIC" id="fig|1246955.3.peg.634"/>
<evidence type="ECO:0000259" key="4">
    <source>
        <dbReference type="SMART" id="SM00967"/>
    </source>
</evidence>
<dbReference type="Proteomes" id="UP000010466">
    <property type="component" value="Chromosome"/>
</dbReference>
<sequence>MKNGAKNMKELMLCGKNSVLDAYRNNIKIKKIFILNPENLKYFDEKSINIEIKDQKFFNSFTKENHQGFIAIINELIYRDLDFLIKNKPSAVLALDKIQDPHNLGAIIRTTNAAGIKDIILSKEHSADINSTVLKISSGGFVNMNFYKVNSLSASLTKLKKSGYWVYATALNENAVPHTNVNYNLPSIIVVGNEGEGVSKSVLSVSDVNVYINQKGTVQSLNVSVATGIILFDFLAKNENKKN</sequence>
<keyword evidence="6" id="KW-1185">Reference proteome</keyword>
<accession>L0RY45</accession>
<name>L0RY45_MYCC1</name>
<evidence type="ECO:0000256" key="1">
    <source>
        <dbReference type="ARBA" id="ARBA00007228"/>
    </source>
</evidence>
<evidence type="ECO:0000313" key="5">
    <source>
        <dbReference type="EMBL" id="CCP24435.1"/>
    </source>
</evidence>
<dbReference type="SUPFAM" id="SSF75217">
    <property type="entry name" value="alpha/beta knot"/>
    <property type="match status" value="1"/>
</dbReference>
<dbReference type="PANTHER" id="PTHR46429">
    <property type="entry name" value="23S RRNA (GUANOSINE-2'-O-)-METHYLTRANSFERASE RLMB"/>
    <property type="match status" value="1"/>
</dbReference>
<dbReference type="GO" id="GO:0032259">
    <property type="term" value="P:methylation"/>
    <property type="evidence" value="ECO:0007669"/>
    <property type="project" value="UniProtKB-KW"/>
</dbReference>
<dbReference type="GO" id="GO:0005829">
    <property type="term" value="C:cytosol"/>
    <property type="evidence" value="ECO:0007669"/>
    <property type="project" value="TreeGrafter"/>
</dbReference>
<dbReference type="InterPro" id="IPR013123">
    <property type="entry name" value="SpoU_subst-bd"/>
</dbReference>
<dbReference type="EC" id="2.1.1.-" evidence="5"/>
<evidence type="ECO:0000313" key="6">
    <source>
        <dbReference type="Proteomes" id="UP000010466"/>
    </source>
</evidence>
<feature type="domain" description="RNA 2-O ribose methyltransferase substrate binding" evidence="4">
    <location>
        <begin position="12"/>
        <end position="79"/>
    </location>
</feature>